<dbReference type="Proteomes" id="UP000438983">
    <property type="component" value="Chromosome"/>
</dbReference>
<dbReference type="PATRIC" id="fig|316.97.peg.2661"/>
<dbReference type="InterPro" id="IPR027417">
    <property type="entry name" value="P-loop_NTPase"/>
</dbReference>
<organism evidence="1 3">
    <name type="scientific">Stutzerimonas stutzeri</name>
    <name type="common">Pseudomonas stutzeri</name>
    <dbReference type="NCBI Taxonomy" id="316"/>
    <lineage>
        <taxon>Bacteria</taxon>
        <taxon>Pseudomonadati</taxon>
        <taxon>Pseudomonadota</taxon>
        <taxon>Gammaproteobacteria</taxon>
        <taxon>Pseudomonadales</taxon>
        <taxon>Pseudomonadaceae</taxon>
        <taxon>Stutzerimonas</taxon>
    </lineage>
</organism>
<evidence type="ECO:0000313" key="4">
    <source>
        <dbReference type="Proteomes" id="UP000438983"/>
    </source>
</evidence>
<dbReference type="SUPFAM" id="SSF52540">
    <property type="entry name" value="P-loop containing nucleoside triphosphate hydrolases"/>
    <property type="match status" value="1"/>
</dbReference>
<gene>
    <name evidence="2" type="ORF">GQA94_07200</name>
    <name evidence="1" type="ORF">UIB01_13310</name>
</gene>
<reference evidence="1 3" key="1">
    <citation type="submission" date="2014-03" db="EMBL/GenBank/DDBJ databases">
        <title>Complete genome sequence of Pseudomonas stutzeri 19SMN4.</title>
        <authorList>
            <person name="Brunet-Galmes I."/>
            <person name="Nogales B."/>
            <person name="Busquets A."/>
            <person name="Pena A."/>
            <person name="Gomila M."/>
            <person name="Garcia-Valdes E."/>
            <person name="Lalucat J."/>
            <person name="Bennasar A."/>
            <person name="Bosch R."/>
        </authorList>
    </citation>
    <scope>NUCLEOTIDE SEQUENCE [LARGE SCALE GENOMIC DNA]</scope>
    <source>
        <strain evidence="1 3">19SMN4</strain>
    </source>
</reference>
<dbReference type="Proteomes" id="UP000025238">
    <property type="component" value="Chromosome"/>
</dbReference>
<sequence>MSKKPNPSTSVAPATAPAEGERRALRGYIGQYERAGAAIYAALERDELLWIGVADRNAGIADDLVLGFDGVVVGHQFKTSKFPGTFTVETLFTGANGLLRPLVHAWQCLRKDNPRSRVEIRLVVNDFPSITDKPGDGTPPHSAAFLEQLQQHPNRPLADWYTQEWSRLINHLRREAGLDDDDFEFFLHSLRVVCGAAADFIQSHKLNAEQARQASEIASVLPKLVADARDKDRWTRDELLRELGWRDPSKTLLIHRFPVGAYVQRNRDTEAKLLAALHAADQGYVSLIGPPGSGKSTLLQVALATEANIRLVRYLAYVPGAAQGVGRGEADNFLTDVGTQLRNSGLVGLRLRDDSLHERREQFGVLVQQAGERFDRDGIRTIIVVDGLDHVPREERPTNSLLGELPLPAAIPNGVVFILGTQRLDLANLKPAVREQAEKSERQVLMGPLGREEVARMAEALGLPAEIPRLDLSNLSHGHPLATRYLIHALLHADEAGRKHLLSGGMPFDGDIETVYTAAWREIASDVDAMDVLGYIARAEAPVDLRLLATMVKESAIERALIVARHLLRSSSQGWSVFHNSFRLFVIAQPRTRLGSVDAEYSQRVYRDLAQLAKNAPPESAQYWLELRYRARAGDGADVLALAMPARFRQQLADGRSIAEIHADIRLALLAVRGTHDATAFSRLLLCRDEVGRRETALEYANQLPLAMLAVGDIDAALAFVQYFPSQGYEIVDALLARGDFERAKELFESLEPLSQLHTSKFQNHGHDHNITEFERWARRAVHFRDTEQIQIAIDHLAAEGLRQPEKVDPQTVAALQLHLRREAAEAMLLQKVGADPQDLCSKLGVANEDKPSVMVHAGLVASRRGDVAQALALFDAAAALPGFVEVPNGYRRRMALIAFEADRRYLAEALFDKLVAPMISMCDDETDLAGLGNLVGAVMHHARLCTLLNKPLPSAIPSKHTFLHPFQQHASTIGVLLGRAAVDNASVPAGSIQDEARIALGYVLRLTSEGGSESYRIQQAFKAIPMLVPALLRLGAKRGETEYRAVLREIDAAIASSTLGGTAYLRRRLAVDAYRVDGDRVAAVDRLNALVAELQESTPSEQINGLADLAIALAAVGDLERAKQLLATVPEQCLGYALAPKKDPQYAIWRDILVLANAADPENRVKRVSTLMRQVGGMTETEGSSAAHRLTMSLIEEATQVGPRFGFEVSKTLADWNLIGWPNRVDLLMTGMVRRSPELVLACATVWCGLCLPFYMEPYYRDPHHVGDFIDIAADAAGPIQIEPLARMFLAVIEVASRAHERVGLLQRLRTAAGRHGFSSAELDAAVARWTSEAPEPRHSYTPSKYDSETTLEQLERAFESDGDELNYNAPYRFRDLAETAPLHMARRIFERWQVLQDDARCRFLMVKRLAAAGEVEYAKKLMQGYESGKDPWSSWSQWMGGGKFFYFEAKKLLQGPSTCPAAFENIVDSVTAGQENTQSLLTELDSILPVISATPDWPAIWSLLEEQMACTREFQLGRPFQPSELPLSDTELLEDLLHFAYRLPVAEVQRHARNCTLSLARQAGLGQALFKSLMRRLIAGELDAPLHALGTLLAADSADLAPELGSAVAALVSHRDIAVAESAALLSHRWRQAVPLDAIPLPLFYRLELEHPPEGDQAFTDERTGAMRVESPLGWTEMLRSTARHIAKAAGIEEMTVRRRAAMFIQDWGGLEAFGPSGTKRLETQLRVLDMQITYLKPHAYIALAALRHVAGELRLAGKLKGSDMLTLLERLGCPLPPRPLKLPRGRPEWIRMPLLNRSAGWSERERKWIDEVDGDVAPFPADSHGQVVAEVSRFKILKPRLSEHRLYRFRAPSAEIDSEDFDDCYARLPIAVWLGQYFAFDNDLAPTLVRKVVCSVDMGFDAAAYSFALCPNWVKRLRWSAHDEEPSVFLDPSGAVVARLCWWRDAGPVDIDAESLWGEGCYLVLTSLGIEQVTTARGKPDLDISVFASRQIKQPSSYGESLLKTAKNGYSI</sequence>
<accession>A0A023WT61</accession>
<dbReference type="KEGG" id="pstu:UIB01_13310"/>
<protein>
    <submittedName>
        <fullName evidence="2">ATP-binding protein</fullName>
    </submittedName>
</protein>
<keyword evidence="2" id="KW-0067">ATP-binding</keyword>
<dbReference type="RefSeq" id="WP_038661162.1">
    <property type="nucleotide sequence ID" value="NZ_CP046902.1"/>
</dbReference>
<dbReference type="Gene3D" id="3.40.50.300">
    <property type="entry name" value="P-loop containing nucleotide triphosphate hydrolases"/>
    <property type="match status" value="1"/>
</dbReference>
<reference evidence="2 4" key="2">
    <citation type="submission" date="2019-12" db="EMBL/GenBank/DDBJ databases">
        <title>Complete genome sequence of Pseudomonas stutzeri.</title>
        <authorList>
            <person name="Lim S.R."/>
            <person name="Kim J.H."/>
        </authorList>
    </citation>
    <scope>NUCLEOTIDE SEQUENCE [LARGE SCALE GENOMIC DNA]</scope>
    <source>
        <strain evidence="2 4">PM101005</strain>
    </source>
</reference>
<evidence type="ECO:0000313" key="1">
    <source>
        <dbReference type="EMBL" id="AHY43402.1"/>
    </source>
</evidence>
<dbReference type="GO" id="GO:0005524">
    <property type="term" value="F:ATP binding"/>
    <property type="evidence" value="ECO:0007669"/>
    <property type="project" value="UniProtKB-KW"/>
</dbReference>
<dbReference type="EMBL" id="CP046902">
    <property type="protein sequence ID" value="QGZ29855.1"/>
    <property type="molecule type" value="Genomic_DNA"/>
</dbReference>
<name>A0A023WT61_STUST</name>
<dbReference type="EMBL" id="CP007509">
    <property type="protein sequence ID" value="AHY43402.1"/>
    <property type="molecule type" value="Genomic_DNA"/>
</dbReference>
<keyword evidence="2" id="KW-0547">Nucleotide-binding</keyword>
<dbReference type="OrthoDB" id="898678at2"/>
<evidence type="ECO:0000313" key="3">
    <source>
        <dbReference type="Proteomes" id="UP000025238"/>
    </source>
</evidence>
<evidence type="ECO:0000313" key="2">
    <source>
        <dbReference type="EMBL" id="QGZ29855.1"/>
    </source>
</evidence>
<proteinExistence type="predicted"/>